<evidence type="ECO:0000313" key="1">
    <source>
        <dbReference type="EMBL" id="KAA8905072.1"/>
    </source>
</evidence>
<sequence length="81" mass="9795">MSLRFFWLRRLAWAWRWGGLGFMDECESWESTLACFPGGNSLERGVCLRKYCWTFWTIELVVNPEGIFNRFRTPRRTKQCH</sequence>
<dbReference type="Proteomes" id="UP000326924">
    <property type="component" value="Unassembled WGS sequence"/>
</dbReference>
<dbReference type="InParanoid" id="A0A5J5EW52"/>
<dbReference type="EMBL" id="VXIS01000101">
    <property type="protein sequence ID" value="KAA8905072.1"/>
    <property type="molecule type" value="Genomic_DNA"/>
</dbReference>
<reference evidence="1 2" key="1">
    <citation type="submission" date="2019-09" db="EMBL/GenBank/DDBJ databases">
        <title>Draft genome of the ectomycorrhizal ascomycete Sphaerosporella brunnea.</title>
        <authorList>
            <consortium name="DOE Joint Genome Institute"/>
            <person name="Benucci G.M."/>
            <person name="Marozzi G."/>
            <person name="Antonielli L."/>
            <person name="Sanchez S."/>
            <person name="Marco P."/>
            <person name="Wang X."/>
            <person name="Falini L.B."/>
            <person name="Barry K."/>
            <person name="Haridas S."/>
            <person name="Lipzen A."/>
            <person name="Labutti K."/>
            <person name="Grigoriev I.V."/>
            <person name="Murat C."/>
            <person name="Martin F."/>
            <person name="Albertini E."/>
            <person name="Donnini D."/>
            <person name="Bonito G."/>
        </authorList>
    </citation>
    <scope>NUCLEOTIDE SEQUENCE [LARGE SCALE GENOMIC DNA]</scope>
    <source>
        <strain evidence="1 2">Sb_GMNB300</strain>
    </source>
</reference>
<accession>A0A5J5EW52</accession>
<dbReference type="AlphaFoldDB" id="A0A5J5EW52"/>
<organism evidence="1 2">
    <name type="scientific">Sphaerosporella brunnea</name>
    <dbReference type="NCBI Taxonomy" id="1250544"/>
    <lineage>
        <taxon>Eukaryota</taxon>
        <taxon>Fungi</taxon>
        <taxon>Dikarya</taxon>
        <taxon>Ascomycota</taxon>
        <taxon>Pezizomycotina</taxon>
        <taxon>Pezizomycetes</taxon>
        <taxon>Pezizales</taxon>
        <taxon>Pyronemataceae</taxon>
        <taxon>Sphaerosporella</taxon>
    </lineage>
</organism>
<protein>
    <submittedName>
        <fullName evidence="1">Uncharacterized protein</fullName>
    </submittedName>
</protein>
<proteinExistence type="predicted"/>
<gene>
    <name evidence="1" type="ORF">FN846DRAFT_951300</name>
</gene>
<evidence type="ECO:0000313" key="2">
    <source>
        <dbReference type="Proteomes" id="UP000326924"/>
    </source>
</evidence>
<keyword evidence="2" id="KW-1185">Reference proteome</keyword>
<comment type="caution">
    <text evidence="1">The sequence shown here is derived from an EMBL/GenBank/DDBJ whole genome shotgun (WGS) entry which is preliminary data.</text>
</comment>
<name>A0A5J5EW52_9PEZI</name>